<reference evidence="5 6" key="1">
    <citation type="submission" date="2020-07" db="EMBL/GenBank/DDBJ databases">
        <title>Genomic characterization of Flavobacterium psychrophilum strains.</title>
        <authorList>
            <person name="Castillo D."/>
            <person name="Jorgensen J."/>
            <person name="Middelboe M."/>
        </authorList>
    </citation>
    <scope>NUCLEOTIDE SEQUENCE [LARGE SCALE GENOMIC DNA]</scope>
    <source>
        <strain evidence="5 6">FPS-R7</strain>
    </source>
</reference>
<keyword evidence="3" id="KW-0238">DNA-binding</keyword>
<dbReference type="InterPro" id="IPR000055">
    <property type="entry name" value="Restrct_endonuc_typeI_TRD"/>
</dbReference>
<accession>A0A7U2NGR3</accession>
<sequence>MGDLFEINPTKYYRLQNEEIISKNGKVPLISNSSTENGVMGFSNLKPLNKGNTITCSDTTLGADTMFYQQNDFIGYSHIQHLVPKIKQFNKSIANVIISASRVSTSKYYDYGNKFNRVAMNKTKIQLPSKNGKIDYDFIENFISNLELERFKKLDDYLVESGLKDYDLTAKEKNVLEDFKNGLLNWSEFKIDNLFEIATGRDVIISKVTKGDIPLISHQHTNNGITEKIKQLYNRRLFNYKDTLPLADRGVFLATTQNENFHIGTRVKALKFKDGEKNIKNRLFFVGSINKLQVLFTDYSSNATDNLPNLKIKILTNKKRPNYELMETLISAIQKLVIKDIVLYVNKKING</sequence>
<dbReference type="EMBL" id="CP059075">
    <property type="protein sequence ID" value="QRE04856.1"/>
    <property type="molecule type" value="Genomic_DNA"/>
</dbReference>
<evidence type="ECO:0000259" key="4">
    <source>
        <dbReference type="Pfam" id="PF01420"/>
    </source>
</evidence>
<dbReference type="GO" id="GO:0003677">
    <property type="term" value="F:DNA binding"/>
    <property type="evidence" value="ECO:0007669"/>
    <property type="project" value="UniProtKB-KW"/>
</dbReference>
<dbReference type="GO" id="GO:0009307">
    <property type="term" value="P:DNA restriction-modification system"/>
    <property type="evidence" value="ECO:0007669"/>
    <property type="project" value="UniProtKB-KW"/>
</dbReference>
<evidence type="ECO:0000256" key="1">
    <source>
        <dbReference type="ARBA" id="ARBA00010923"/>
    </source>
</evidence>
<dbReference type="Proteomes" id="UP000596329">
    <property type="component" value="Chromosome"/>
</dbReference>
<evidence type="ECO:0000256" key="2">
    <source>
        <dbReference type="ARBA" id="ARBA00022747"/>
    </source>
</evidence>
<dbReference type="InterPro" id="IPR044946">
    <property type="entry name" value="Restrct_endonuc_typeI_TRD_sf"/>
</dbReference>
<keyword evidence="5" id="KW-0255">Endonuclease</keyword>
<dbReference type="REBASE" id="472204">
    <property type="entry name" value="S.FpsR7ORF4515P"/>
</dbReference>
<feature type="domain" description="Type I restriction modification DNA specificity" evidence="4">
    <location>
        <begin position="185"/>
        <end position="314"/>
    </location>
</feature>
<dbReference type="Gene3D" id="3.90.220.20">
    <property type="entry name" value="DNA methylase specificity domains"/>
    <property type="match status" value="2"/>
</dbReference>
<dbReference type="Pfam" id="PF01420">
    <property type="entry name" value="Methylase_S"/>
    <property type="match status" value="2"/>
</dbReference>
<proteinExistence type="inferred from homology"/>
<evidence type="ECO:0000313" key="6">
    <source>
        <dbReference type="Proteomes" id="UP000596329"/>
    </source>
</evidence>
<feature type="domain" description="Type I restriction modification DNA specificity" evidence="4">
    <location>
        <begin position="2"/>
        <end position="153"/>
    </location>
</feature>
<evidence type="ECO:0000313" key="5">
    <source>
        <dbReference type="EMBL" id="QRE04856.1"/>
    </source>
</evidence>
<evidence type="ECO:0000256" key="3">
    <source>
        <dbReference type="ARBA" id="ARBA00023125"/>
    </source>
</evidence>
<comment type="similarity">
    <text evidence="1">Belongs to the type-I restriction system S methylase family.</text>
</comment>
<dbReference type="GO" id="GO:0004519">
    <property type="term" value="F:endonuclease activity"/>
    <property type="evidence" value="ECO:0007669"/>
    <property type="project" value="UniProtKB-KW"/>
</dbReference>
<protein>
    <submittedName>
        <fullName evidence="5">Restriction endonuclease subunit S</fullName>
    </submittedName>
</protein>
<keyword evidence="5" id="KW-0540">Nuclease</keyword>
<dbReference type="SUPFAM" id="SSF116734">
    <property type="entry name" value="DNA methylase specificity domain"/>
    <property type="match status" value="2"/>
</dbReference>
<keyword evidence="5" id="KW-0378">Hydrolase</keyword>
<name>A0A7U2NGR3_FLAPS</name>
<organism evidence="5 6">
    <name type="scientific">Flavobacterium psychrophilum</name>
    <dbReference type="NCBI Taxonomy" id="96345"/>
    <lineage>
        <taxon>Bacteria</taxon>
        <taxon>Pseudomonadati</taxon>
        <taxon>Bacteroidota</taxon>
        <taxon>Flavobacteriia</taxon>
        <taxon>Flavobacteriales</taxon>
        <taxon>Flavobacteriaceae</taxon>
        <taxon>Flavobacterium</taxon>
    </lineage>
</organism>
<dbReference type="AlphaFoldDB" id="A0A7U2NGR3"/>
<gene>
    <name evidence="5" type="ORF">H0H26_04510</name>
</gene>
<keyword evidence="2" id="KW-0680">Restriction system</keyword>